<evidence type="ECO:0000313" key="7">
    <source>
        <dbReference type="Proteomes" id="UP001516400"/>
    </source>
</evidence>
<comment type="subcellular location">
    <subcellularLocation>
        <location evidence="1">Cytoplasm</location>
        <location evidence="1">Cytosol</location>
    </subcellularLocation>
</comment>
<dbReference type="Proteomes" id="UP001516400">
    <property type="component" value="Unassembled WGS sequence"/>
</dbReference>
<evidence type="ECO:0000256" key="3">
    <source>
        <dbReference type="ARBA" id="ARBA00022448"/>
    </source>
</evidence>
<evidence type="ECO:0000313" key="6">
    <source>
        <dbReference type="EMBL" id="KAL3273012.1"/>
    </source>
</evidence>
<keyword evidence="4" id="KW-0963">Cytoplasm</keyword>
<dbReference type="FunFam" id="1.25.40.10:FF:000060">
    <property type="entry name" value="Golgi to ER traffic protein 4 homolog"/>
    <property type="match status" value="1"/>
</dbReference>
<feature type="region of interest" description="Disordered" evidence="5">
    <location>
        <begin position="296"/>
        <end position="323"/>
    </location>
</feature>
<dbReference type="InterPro" id="IPR007317">
    <property type="entry name" value="GET4"/>
</dbReference>
<organism evidence="6 7">
    <name type="scientific">Cryptolaemus montrouzieri</name>
    <dbReference type="NCBI Taxonomy" id="559131"/>
    <lineage>
        <taxon>Eukaryota</taxon>
        <taxon>Metazoa</taxon>
        <taxon>Ecdysozoa</taxon>
        <taxon>Arthropoda</taxon>
        <taxon>Hexapoda</taxon>
        <taxon>Insecta</taxon>
        <taxon>Pterygota</taxon>
        <taxon>Neoptera</taxon>
        <taxon>Endopterygota</taxon>
        <taxon>Coleoptera</taxon>
        <taxon>Polyphaga</taxon>
        <taxon>Cucujiformia</taxon>
        <taxon>Coccinelloidea</taxon>
        <taxon>Coccinellidae</taxon>
        <taxon>Scymninae</taxon>
        <taxon>Scymnini</taxon>
        <taxon>Cryptolaemus</taxon>
    </lineage>
</organism>
<keyword evidence="3" id="KW-0813">Transport</keyword>
<evidence type="ECO:0000256" key="1">
    <source>
        <dbReference type="ARBA" id="ARBA00004514"/>
    </source>
</evidence>
<dbReference type="PANTHER" id="PTHR12875">
    <property type="entry name" value="GOLGI TO ER TRAFFIC PROTEIN 4 HOMOLOG"/>
    <property type="match status" value="1"/>
</dbReference>
<comment type="caution">
    <text evidence="6">The sequence shown here is derived from an EMBL/GenBank/DDBJ whole genome shotgun (WGS) entry which is preliminary data.</text>
</comment>
<proteinExistence type="inferred from homology"/>
<feature type="compositionally biased region" description="Polar residues" evidence="5">
    <location>
        <begin position="304"/>
        <end position="316"/>
    </location>
</feature>
<keyword evidence="7" id="KW-1185">Reference proteome</keyword>
<dbReference type="PANTHER" id="PTHR12875:SF0">
    <property type="entry name" value="GOLGI TO ER TRAFFIC PROTEIN 4 HOMOLOG"/>
    <property type="match status" value="1"/>
</dbReference>
<dbReference type="AlphaFoldDB" id="A0ABD2N3L1"/>
<dbReference type="Pfam" id="PF04190">
    <property type="entry name" value="GET4"/>
    <property type="match status" value="1"/>
</dbReference>
<dbReference type="SUPFAM" id="SSF48452">
    <property type="entry name" value="TPR-like"/>
    <property type="match status" value="1"/>
</dbReference>
<evidence type="ECO:0008006" key="8">
    <source>
        <dbReference type="Google" id="ProtNLM"/>
    </source>
</evidence>
<dbReference type="GO" id="GO:0005829">
    <property type="term" value="C:cytosol"/>
    <property type="evidence" value="ECO:0007669"/>
    <property type="project" value="UniProtKB-SubCell"/>
</dbReference>
<evidence type="ECO:0000256" key="4">
    <source>
        <dbReference type="ARBA" id="ARBA00022490"/>
    </source>
</evidence>
<name>A0ABD2N3L1_9CUCU</name>
<sequence length="323" mass="37057">MASQGNRGVPRVLEKLENSVKSGDYYEAHQMYKSLYFRYLGQKKYNELLQMLYNGSILFLEHEQQISGADLAILLVDVLVKSEEKDAVKWIPKLCCIFSKIDSSTPERDTFLADAIRWSANGSSRGDSFLHQSIAQIYWNEKNYSQARHHYIHSKDGMNCAKLLIEFQSIQGFKCEADLFIAQTVFQFLCLSNKTTATQTFTTYTEEHPTIKKSGPPYLFPLLNFIWFLLQAIDSKKIQTFAVLCEQYEVTIKRDPCYVEYLDKIGQIFFGLKPPQQKQGGLFGNFFESFLTGLDDDSDEESTPRASSSHRNTTKLLENADLD</sequence>
<reference evidence="6 7" key="1">
    <citation type="journal article" date="2021" name="BMC Biol.">
        <title>Horizontally acquired antibacterial genes associated with adaptive radiation of ladybird beetles.</title>
        <authorList>
            <person name="Li H.S."/>
            <person name="Tang X.F."/>
            <person name="Huang Y.H."/>
            <person name="Xu Z.Y."/>
            <person name="Chen M.L."/>
            <person name="Du X.Y."/>
            <person name="Qiu B.Y."/>
            <person name="Chen P.T."/>
            <person name="Zhang W."/>
            <person name="Slipinski A."/>
            <person name="Escalona H.E."/>
            <person name="Waterhouse R.M."/>
            <person name="Zwick A."/>
            <person name="Pang H."/>
        </authorList>
    </citation>
    <scope>NUCLEOTIDE SEQUENCE [LARGE SCALE GENOMIC DNA]</scope>
    <source>
        <strain evidence="6">SYSU2018</strain>
    </source>
</reference>
<gene>
    <name evidence="6" type="ORF">HHI36_014468</name>
</gene>
<dbReference type="InterPro" id="IPR011990">
    <property type="entry name" value="TPR-like_helical_dom_sf"/>
</dbReference>
<evidence type="ECO:0000256" key="2">
    <source>
        <dbReference type="ARBA" id="ARBA00005351"/>
    </source>
</evidence>
<evidence type="ECO:0000256" key="5">
    <source>
        <dbReference type="SAM" id="MobiDB-lite"/>
    </source>
</evidence>
<accession>A0ABD2N3L1</accession>
<dbReference type="Gene3D" id="1.25.40.10">
    <property type="entry name" value="Tetratricopeptide repeat domain"/>
    <property type="match status" value="1"/>
</dbReference>
<protein>
    <recommendedName>
        <fullName evidence="8">Golgi to ER traffic protein 4 homolog</fullName>
    </recommendedName>
</protein>
<comment type="similarity">
    <text evidence="2">Belongs to the GET4 family.</text>
</comment>
<dbReference type="EMBL" id="JABFTP020000062">
    <property type="protein sequence ID" value="KAL3273012.1"/>
    <property type="molecule type" value="Genomic_DNA"/>
</dbReference>